<comment type="caution">
    <text evidence="1">The sequence shown here is derived from an EMBL/GenBank/DDBJ whole genome shotgun (WGS) entry which is preliminary data.</text>
</comment>
<sequence length="136" mass="15429">MFHVTNSVFGLTVSYVVSLRPGLQNCKAFFDVTERPNTHLVTPDQTRQQSTNSSKRLLMMTRNDGDLNHCRDEKQDRLSGPAPYFEWRPTDSIVQNHIVDRSPRRSRVSLFELDDIKVPGGEDSTCATENDSTDAN</sequence>
<evidence type="ECO:0000313" key="2">
    <source>
        <dbReference type="Proteomes" id="UP001345013"/>
    </source>
</evidence>
<gene>
    <name evidence="1" type="ORF">LTR24_008958</name>
</gene>
<keyword evidence="2" id="KW-1185">Reference proteome</keyword>
<name>A0ABR0JZ60_9EURO</name>
<dbReference type="EMBL" id="JAVRRG010000173">
    <property type="protein sequence ID" value="KAK5079764.1"/>
    <property type="molecule type" value="Genomic_DNA"/>
</dbReference>
<evidence type="ECO:0000313" key="1">
    <source>
        <dbReference type="EMBL" id="KAK5079764.1"/>
    </source>
</evidence>
<proteinExistence type="predicted"/>
<accession>A0ABR0JZ60</accession>
<reference evidence="1 2" key="1">
    <citation type="submission" date="2023-08" db="EMBL/GenBank/DDBJ databases">
        <title>Black Yeasts Isolated from many extreme environments.</title>
        <authorList>
            <person name="Coleine C."/>
            <person name="Stajich J.E."/>
            <person name="Selbmann L."/>
        </authorList>
    </citation>
    <scope>NUCLEOTIDE SEQUENCE [LARGE SCALE GENOMIC DNA]</scope>
    <source>
        <strain evidence="1 2">CCFEE 5885</strain>
    </source>
</reference>
<dbReference type="Proteomes" id="UP001345013">
    <property type="component" value="Unassembled WGS sequence"/>
</dbReference>
<organism evidence="1 2">
    <name type="scientific">Lithohypha guttulata</name>
    <dbReference type="NCBI Taxonomy" id="1690604"/>
    <lineage>
        <taxon>Eukaryota</taxon>
        <taxon>Fungi</taxon>
        <taxon>Dikarya</taxon>
        <taxon>Ascomycota</taxon>
        <taxon>Pezizomycotina</taxon>
        <taxon>Eurotiomycetes</taxon>
        <taxon>Chaetothyriomycetidae</taxon>
        <taxon>Chaetothyriales</taxon>
        <taxon>Trichomeriaceae</taxon>
        <taxon>Lithohypha</taxon>
    </lineage>
</organism>
<protein>
    <submittedName>
        <fullName evidence="1">Uncharacterized protein</fullName>
    </submittedName>
</protein>